<protein>
    <submittedName>
        <fullName evidence="1">Uncharacterized protein</fullName>
    </submittedName>
</protein>
<organism evidence="1">
    <name type="scientific">marine sediment metagenome</name>
    <dbReference type="NCBI Taxonomy" id="412755"/>
    <lineage>
        <taxon>unclassified sequences</taxon>
        <taxon>metagenomes</taxon>
        <taxon>ecological metagenomes</taxon>
    </lineage>
</organism>
<comment type="caution">
    <text evidence="1">The sequence shown here is derived from an EMBL/GenBank/DDBJ whole genome shotgun (WGS) entry which is preliminary data.</text>
</comment>
<gene>
    <name evidence="1" type="ORF">S06H3_50089</name>
</gene>
<proteinExistence type="predicted"/>
<name>X1PD33_9ZZZZ</name>
<sequence length="118" mass="12859">MVWTLEQLTHLHDLEAQINPIVKINIIPISKGGLDEGYGTSITWDARIYKRGVMGPLPVEDLVLVGAGVPEAEAERWVAQTEKAVATLNRLYPVLIPAIAERVKQIEAAVPAALPEAE</sequence>
<reference evidence="1" key="1">
    <citation type="journal article" date="2014" name="Front. Microbiol.">
        <title>High frequency of phylogenetically diverse reductive dehalogenase-homologous genes in deep subseafloor sedimentary metagenomes.</title>
        <authorList>
            <person name="Kawai M."/>
            <person name="Futagami T."/>
            <person name="Toyoda A."/>
            <person name="Takaki Y."/>
            <person name="Nishi S."/>
            <person name="Hori S."/>
            <person name="Arai W."/>
            <person name="Tsubouchi T."/>
            <person name="Morono Y."/>
            <person name="Uchiyama I."/>
            <person name="Ito T."/>
            <person name="Fujiyama A."/>
            <person name="Inagaki F."/>
            <person name="Takami H."/>
        </authorList>
    </citation>
    <scope>NUCLEOTIDE SEQUENCE</scope>
    <source>
        <strain evidence="1">Expedition CK06-06</strain>
    </source>
</reference>
<accession>X1PD33</accession>
<dbReference type="EMBL" id="BARV01031678">
    <property type="protein sequence ID" value="GAI40381.1"/>
    <property type="molecule type" value="Genomic_DNA"/>
</dbReference>
<evidence type="ECO:0000313" key="1">
    <source>
        <dbReference type="EMBL" id="GAI40381.1"/>
    </source>
</evidence>
<dbReference type="AlphaFoldDB" id="X1PD33"/>